<proteinExistence type="predicted"/>
<reference evidence="1" key="1">
    <citation type="submission" date="2019-10" db="EMBL/GenBank/DDBJ databases">
        <authorList>
            <consortium name="DOE Joint Genome Institute"/>
            <person name="Kuo A."/>
            <person name="Miyauchi S."/>
            <person name="Kiss E."/>
            <person name="Drula E."/>
            <person name="Kohler A."/>
            <person name="Sanchez-Garcia M."/>
            <person name="Andreopoulos B."/>
            <person name="Barry K.W."/>
            <person name="Bonito G."/>
            <person name="Buee M."/>
            <person name="Carver A."/>
            <person name="Chen C."/>
            <person name="Cichocki N."/>
            <person name="Clum A."/>
            <person name="Culley D."/>
            <person name="Crous P.W."/>
            <person name="Fauchery L."/>
            <person name="Girlanda M."/>
            <person name="Hayes R."/>
            <person name="Keri Z."/>
            <person name="LaButti K."/>
            <person name="Lipzen A."/>
            <person name="Lombard V."/>
            <person name="Magnuson J."/>
            <person name="Maillard F."/>
            <person name="Morin E."/>
            <person name="Murat C."/>
            <person name="Nolan M."/>
            <person name="Ohm R."/>
            <person name="Pangilinan J."/>
            <person name="Pereira M."/>
            <person name="Perotto S."/>
            <person name="Peter M."/>
            <person name="Riley R."/>
            <person name="Sitrit Y."/>
            <person name="Stielow B."/>
            <person name="Szollosi G."/>
            <person name="Zifcakova L."/>
            <person name="Stursova M."/>
            <person name="Spatafora J.W."/>
            <person name="Tedersoo L."/>
            <person name="Vaario L.-M."/>
            <person name="Yamada A."/>
            <person name="Yan M."/>
            <person name="Wang P."/>
            <person name="Xu J."/>
            <person name="Bruns T."/>
            <person name="Baldrian P."/>
            <person name="Vilgalys R."/>
            <person name="Henrissat B."/>
            <person name="Grigoriev I.V."/>
            <person name="Hibbett D."/>
            <person name="Nagy L.G."/>
            <person name="Martin F.M."/>
        </authorList>
    </citation>
    <scope>NUCLEOTIDE SEQUENCE</scope>
    <source>
        <strain evidence="1">BED1</strain>
    </source>
</reference>
<dbReference type="EMBL" id="WHUW01000012">
    <property type="protein sequence ID" value="KAF8440229.1"/>
    <property type="molecule type" value="Genomic_DNA"/>
</dbReference>
<dbReference type="Proteomes" id="UP001194468">
    <property type="component" value="Unassembled WGS sequence"/>
</dbReference>
<dbReference type="InterPro" id="IPR041078">
    <property type="entry name" value="Plavaka"/>
</dbReference>
<organism evidence="1 2">
    <name type="scientific">Boletus edulis BED1</name>
    <dbReference type="NCBI Taxonomy" id="1328754"/>
    <lineage>
        <taxon>Eukaryota</taxon>
        <taxon>Fungi</taxon>
        <taxon>Dikarya</taxon>
        <taxon>Basidiomycota</taxon>
        <taxon>Agaricomycotina</taxon>
        <taxon>Agaricomycetes</taxon>
        <taxon>Agaricomycetidae</taxon>
        <taxon>Boletales</taxon>
        <taxon>Boletineae</taxon>
        <taxon>Boletaceae</taxon>
        <taxon>Boletoideae</taxon>
        <taxon>Boletus</taxon>
    </lineage>
</organism>
<dbReference type="Pfam" id="PF18759">
    <property type="entry name" value="Plavaka"/>
    <property type="match status" value="1"/>
</dbReference>
<name>A0AAD4BV52_BOLED</name>
<gene>
    <name evidence="1" type="ORF">L210DRAFT_3401267</name>
</gene>
<comment type="caution">
    <text evidence="1">The sequence shown here is derived from an EMBL/GenBank/DDBJ whole genome shotgun (WGS) entry which is preliminary data.</text>
</comment>
<evidence type="ECO:0000313" key="1">
    <source>
        <dbReference type="EMBL" id="KAF8440229.1"/>
    </source>
</evidence>
<reference evidence="1" key="2">
    <citation type="journal article" date="2020" name="Nat. Commun.">
        <title>Large-scale genome sequencing of mycorrhizal fungi provides insights into the early evolution of symbiotic traits.</title>
        <authorList>
            <person name="Miyauchi S."/>
            <person name="Kiss E."/>
            <person name="Kuo A."/>
            <person name="Drula E."/>
            <person name="Kohler A."/>
            <person name="Sanchez-Garcia M."/>
            <person name="Morin E."/>
            <person name="Andreopoulos B."/>
            <person name="Barry K.W."/>
            <person name="Bonito G."/>
            <person name="Buee M."/>
            <person name="Carver A."/>
            <person name="Chen C."/>
            <person name="Cichocki N."/>
            <person name="Clum A."/>
            <person name="Culley D."/>
            <person name="Crous P.W."/>
            <person name="Fauchery L."/>
            <person name="Girlanda M."/>
            <person name="Hayes R.D."/>
            <person name="Keri Z."/>
            <person name="LaButti K."/>
            <person name="Lipzen A."/>
            <person name="Lombard V."/>
            <person name="Magnuson J."/>
            <person name="Maillard F."/>
            <person name="Murat C."/>
            <person name="Nolan M."/>
            <person name="Ohm R.A."/>
            <person name="Pangilinan J."/>
            <person name="Pereira M.F."/>
            <person name="Perotto S."/>
            <person name="Peter M."/>
            <person name="Pfister S."/>
            <person name="Riley R."/>
            <person name="Sitrit Y."/>
            <person name="Stielow J.B."/>
            <person name="Szollosi G."/>
            <person name="Zifcakova L."/>
            <person name="Stursova M."/>
            <person name="Spatafora J.W."/>
            <person name="Tedersoo L."/>
            <person name="Vaario L.M."/>
            <person name="Yamada A."/>
            <person name="Yan M."/>
            <person name="Wang P."/>
            <person name="Xu J."/>
            <person name="Bruns T."/>
            <person name="Baldrian P."/>
            <person name="Vilgalys R."/>
            <person name="Dunand C."/>
            <person name="Henrissat B."/>
            <person name="Grigoriev I.V."/>
            <person name="Hibbett D."/>
            <person name="Nagy L.G."/>
            <person name="Martin F.M."/>
        </authorList>
    </citation>
    <scope>NUCLEOTIDE SEQUENCE</scope>
    <source>
        <strain evidence="1">BED1</strain>
    </source>
</reference>
<accession>A0AAD4BV52</accession>
<evidence type="ECO:0000313" key="2">
    <source>
        <dbReference type="Proteomes" id="UP001194468"/>
    </source>
</evidence>
<sequence length="142" mass="16593">MLYYTHSLYSSLTDIYHLLFPDILHQLIKGTFKDHLVDWIEKYLVITYAYGQKKADIVLDDIDHWYTLASFAGLHWFPQGHHFMQWTGDDSKALMKVYLAAIEGYVPCDVVRTFHAFLEFCYSVHKDVITDSNLVVLQNVLS</sequence>
<protein>
    <submittedName>
        <fullName evidence="1">Uncharacterized protein</fullName>
    </submittedName>
</protein>
<dbReference type="AlphaFoldDB" id="A0AAD4BV52"/>
<keyword evidence="2" id="KW-1185">Reference proteome</keyword>